<name>A0A2N5M5J5_9BACI</name>
<dbReference type="InterPro" id="IPR013494">
    <property type="entry name" value="CHP02678"/>
</dbReference>
<sequence length="389" mass="46571">MEQNLFDDKAKQGLQLLFDHYWILRNEKPEWYQLIREREKVLRRYIDEKFGLRLIIHRHFAKLEKIPVEPESWMGIQHFQEPLDYAIFCCALAFLESKAVDEQFLLSEFCEEIRAEFPGELSLDWTLYANRKSLVRAVQVLIDFKLMKQIDGDVNKFDNNQEEEALYQVTTYSRYFMRSYPEDLFNYEEWNQILNEEWEMQTDDERRKRVYRKLFMSPAVYRNDSNDPDFLYIRNFRNRINDDIEKHTNYHFSLYKNTAMLTVPEPKAYHTLFPNQKASSDLVLQLSAFIHEHIAVYPRNEWGEVILTEEGFDQILLEMKERLSLGWAKLYREGTLQSVRKELLSVLEDWLMAEYEASMGIITLKPLLGLLTGVYPQDFREGVVNNGDK</sequence>
<evidence type="ECO:0000313" key="1">
    <source>
        <dbReference type="EMBL" id="PLT29627.1"/>
    </source>
</evidence>
<gene>
    <name evidence="1" type="ORF">CUU66_12025</name>
</gene>
<evidence type="ECO:0000313" key="2">
    <source>
        <dbReference type="Proteomes" id="UP000234748"/>
    </source>
</evidence>
<accession>A0A2N5M5J5</accession>
<protein>
    <submittedName>
        <fullName evidence="1">TIGR02678 family protein</fullName>
    </submittedName>
</protein>
<comment type="caution">
    <text evidence="1">The sequence shown here is derived from an EMBL/GenBank/DDBJ whole genome shotgun (WGS) entry which is preliminary data.</text>
</comment>
<organism evidence="1 2">
    <name type="scientific">Peribacillus deserti</name>
    <dbReference type="NCBI Taxonomy" id="673318"/>
    <lineage>
        <taxon>Bacteria</taxon>
        <taxon>Bacillati</taxon>
        <taxon>Bacillota</taxon>
        <taxon>Bacilli</taxon>
        <taxon>Bacillales</taxon>
        <taxon>Bacillaceae</taxon>
        <taxon>Peribacillus</taxon>
    </lineage>
</organism>
<dbReference type="Pfam" id="PF09661">
    <property type="entry name" value="DUF2398"/>
    <property type="match status" value="1"/>
</dbReference>
<keyword evidence="2" id="KW-1185">Reference proteome</keyword>
<proteinExistence type="predicted"/>
<dbReference type="NCBIfam" id="TIGR02678">
    <property type="entry name" value="TIGR02678 family protein"/>
    <property type="match status" value="1"/>
</dbReference>
<dbReference type="Proteomes" id="UP000234748">
    <property type="component" value="Unassembled WGS sequence"/>
</dbReference>
<dbReference type="EMBL" id="PGUY01000037">
    <property type="protein sequence ID" value="PLT29627.1"/>
    <property type="molecule type" value="Genomic_DNA"/>
</dbReference>
<reference evidence="1 2" key="1">
    <citation type="submission" date="2017-11" db="EMBL/GenBank/DDBJ databases">
        <title>Comparitive Functional Genomics of Dry Heat Resistant strains isolated from the Viking Spacecraft.</title>
        <authorList>
            <person name="Seuylemezian A."/>
            <person name="Cooper K."/>
            <person name="Vaishampayan P."/>
        </authorList>
    </citation>
    <scope>NUCLEOTIDE SEQUENCE [LARGE SCALE GENOMIC DNA]</scope>
    <source>
        <strain evidence="1 2">V1-29</strain>
    </source>
</reference>
<dbReference type="OrthoDB" id="1654131at2"/>
<dbReference type="AlphaFoldDB" id="A0A2N5M5J5"/>
<dbReference type="RefSeq" id="WP_101642447.1">
    <property type="nucleotide sequence ID" value="NZ_PGUY01000037.1"/>
</dbReference>